<keyword evidence="4" id="KW-1185">Reference proteome</keyword>
<keyword evidence="2" id="KW-0812">Transmembrane</keyword>
<dbReference type="Gramene" id="GBG60746">
    <property type="protein sequence ID" value="GBG60746"/>
    <property type="gene ID" value="CBR_g12484"/>
</dbReference>
<feature type="transmembrane region" description="Helical" evidence="2">
    <location>
        <begin position="26"/>
        <end position="47"/>
    </location>
</feature>
<accession>A0A388JSG8</accession>
<protein>
    <submittedName>
        <fullName evidence="3">Uncharacterized protein</fullName>
    </submittedName>
</protein>
<reference evidence="3 4" key="1">
    <citation type="journal article" date="2018" name="Cell">
        <title>The Chara Genome: Secondary Complexity and Implications for Plant Terrestrialization.</title>
        <authorList>
            <person name="Nishiyama T."/>
            <person name="Sakayama H."/>
            <person name="Vries J.D."/>
            <person name="Buschmann H."/>
            <person name="Saint-Marcoux D."/>
            <person name="Ullrich K.K."/>
            <person name="Haas F.B."/>
            <person name="Vanderstraeten L."/>
            <person name="Becker D."/>
            <person name="Lang D."/>
            <person name="Vosolsobe S."/>
            <person name="Rombauts S."/>
            <person name="Wilhelmsson P.K.I."/>
            <person name="Janitza P."/>
            <person name="Kern R."/>
            <person name="Heyl A."/>
            <person name="Rumpler F."/>
            <person name="Villalobos L.I.A.C."/>
            <person name="Clay J.M."/>
            <person name="Skokan R."/>
            <person name="Toyoda A."/>
            <person name="Suzuki Y."/>
            <person name="Kagoshima H."/>
            <person name="Schijlen E."/>
            <person name="Tajeshwar N."/>
            <person name="Catarino B."/>
            <person name="Hetherington A.J."/>
            <person name="Saltykova A."/>
            <person name="Bonnot C."/>
            <person name="Breuninger H."/>
            <person name="Symeonidi A."/>
            <person name="Radhakrishnan G.V."/>
            <person name="Van Nieuwerburgh F."/>
            <person name="Deforce D."/>
            <person name="Chang C."/>
            <person name="Karol K.G."/>
            <person name="Hedrich R."/>
            <person name="Ulvskov P."/>
            <person name="Glockner G."/>
            <person name="Delwiche C.F."/>
            <person name="Petrasek J."/>
            <person name="Van de Peer Y."/>
            <person name="Friml J."/>
            <person name="Beilby M."/>
            <person name="Dolan L."/>
            <person name="Kohara Y."/>
            <person name="Sugano S."/>
            <person name="Fujiyama A."/>
            <person name="Delaux P.-M."/>
            <person name="Quint M."/>
            <person name="TheiBen G."/>
            <person name="Hagemann M."/>
            <person name="Harholt J."/>
            <person name="Dunand C."/>
            <person name="Zachgo S."/>
            <person name="Langdale J."/>
            <person name="Maumus F."/>
            <person name="Straeten D.V.D."/>
            <person name="Gould S.B."/>
            <person name="Rensing S.A."/>
        </authorList>
    </citation>
    <scope>NUCLEOTIDE SEQUENCE [LARGE SCALE GENOMIC DNA]</scope>
    <source>
        <strain evidence="3 4">S276</strain>
    </source>
</reference>
<dbReference type="Proteomes" id="UP000265515">
    <property type="component" value="Unassembled WGS sequence"/>
</dbReference>
<keyword evidence="2" id="KW-1133">Transmembrane helix</keyword>
<feature type="region of interest" description="Disordered" evidence="1">
    <location>
        <begin position="128"/>
        <end position="152"/>
    </location>
</feature>
<evidence type="ECO:0000256" key="1">
    <source>
        <dbReference type="SAM" id="MobiDB-lite"/>
    </source>
</evidence>
<evidence type="ECO:0000313" key="4">
    <source>
        <dbReference type="Proteomes" id="UP000265515"/>
    </source>
</evidence>
<dbReference type="AlphaFoldDB" id="A0A388JSG8"/>
<dbReference type="EMBL" id="BFEA01000014">
    <property type="protein sequence ID" value="GBG60746.1"/>
    <property type="molecule type" value="Genomic_DNA"/>
</dbReference>
<sequence length="359" mass="40791">MVGWLDTRTVRLLGVGLQDGRMSGRFVAGMVGWFVGGMVGWFVGGTVRREDGREDGRMGERMAGWWNLNGRADGGMVGYWDGGMVGRGTAGWSDVRTVRWWDGWMVCWWDGGMVGWFVGGTVRREDGREDGKTVGWQDGGMKGWRDGGEDGNQDGGMVVWQDGGTDQQGRWAGPSFALEPCSLKLNLDNRDFIKGHQGVSALVEEWRDERPKFEKHEDWKRQLKTSRLEYWEKELDMFNQLKTEKNSEPIPLSTSFWPSPMTESVEELKVELPVVDSPPRKQCFVGYKSDAPKPEFDPTKHVDVGCFVVMRASDENVEKGVSFWVGRVQEISQDSEKILVQYWNPQGKETDMYKLYEDA</sequence>
<comment type="caution">
    <text evidence="3">The sequence shown here is derived from an EMBL/GenBank/DDBJ whole genome shotgun (WGS) entry which is preliminary data.</text>
</comment>
<name>A0A388JSG8_CHABU</name>
<keyword evidence="2" id="KW-0472">Membrane</keyword>
<proteinExistence type="predicted"/>
<evidence type="ECO:0000256" key="2">
    <source>
        <dbReference type="SAM" id="Phobius"/>
    </source>
</evidence>
<evidence type="ECO:0000313" key="3">
    <source>
        <dbReference type="EMBL" id="GBG60746.1"/>
    </source>
</evidence>
<organism evidence="3 4">
    <name type="scientific">Chara braunii</name>
    <name type="common">Braun's stonewort</name>
    <dbReference type="NCBI Taxonomy" id="69332"/>
    <lineage>
        <taxon>Eukaryota</taxon>
        <taxon>Viridiplantae</taxon>
        <taxon>Streptophyta</taxon>
        <taxon>Charophyceae</taxon>
        <taxon>Charales</taxon>
        <taxon>Characeae</taxon>
        <taxon>Chara</taxon>
    </lineage>
</organism>
<gene>
    <name evidence="3" type="ORF">CBR_g12484</name>
</gene>